<evidence type="ECO:0000256" key="2">
    <source>
        <dbReference type="ARBA" id="ARBA00022692"/>
    </source>
</evidence>
<comment type="caution">
    <text evidence="6">The sequence shown here is derived from an EMBL/GenBank/DDBJ whole genome shotgun (WGS) entry which is preliminary data.</text>
</comment>
<dbReference type="Proteomes" id="UP000553632">
    <property type="component" value="Unassembled WGS sequence"/>
</dbReference>
<keyword evidence="4 5" id="KW-0472">Membrane</keyword>
<reference evidence="6 7" key="1">
    <citation type="submission" date="2020-04" db="EMBL/GenBank/DDBJ databases">
        <title>Perkinsus olseni comparative genomics.</title>
        <authorList>
            <person name="Bogema D.R."/>
        </authorList>
    </citation>
    <scope>NUCLEOTIDE SEQUENCE [LARGE SCALE GENOMIC DNA]</scope>
    <source>
        <strain evidence="6 7">ATCC PRA-207</strain>
    </source>
</reference>
<feature type="transmembrane region" description="Helical" evidence="5">
    <location>
        <begin position="107"/>
        <end position="126"/>
    </location>
</feature>
<feature type="transmembrane region" description="Helical" evidence="5">
    <location>
        <begin position="132"/>
        <end position="149"/>
    </location>
</feature>
<keyword evidence="2 5" id="KW-0812">Transmembrane</keyword>
<evidence type="ECO:0008006" key="8">
    <source>
        <dbReference type="Google" id="ProtNLM"/>
    </source>
</evidence>
<organism evidence="6 7">
    <name type="scientific">Perkinsus olseni</name>
    <name type="common">Perkinsus atlanticus</name>
    <dbReference type="NCBI Taxonomy" id="32597"/>
    <lineage>
        <taxon>Eukaryota</taxon>
        <taxon>Sar</taxon>
        <taxon>Alveolata</taxon>
        <taxon>Perkinsozoa</taxon>
        <taxon>Perkinsea</taxon>
        <taxon>Perkinsida</taxon>
        <taxon>Perkinsidae</taxon>
        <taxon>Perkinsus</taxon>
    </lineage>
</organism>
<proteinExistence type="predicted"/>
<evidence type="ECO:0000313" key="6">
    <source>
        <dbReference type="EMBL" id="KAF4681829.1"/>
    </source>
</evidence>
<keyword evidence="7" id="KW-1185">Reference proteome</keyword>
<feature type="transmembrane region" description="Helical" evidence="5">
    <location>
        <begin position="57"/>
        <end position="75"/>
    </location>
</feature>
<dbReference type="InterPro" id="IPR000537">
    <property type="entry name" value="UbiA_prenyltransferase"/>
</dbReference>
<evidence type="ECO:0000256" key="5">
    <source>
        <dbReference type="SAM" id="Phobius"/>
    </source>
</evidence>
<feature type="transmembrane region" description="Helical" evidence="5">
    <location>
        <begin position="230"/>
        <end position="258"/>
    </location>
</feature>
<gene>
    <name evidence="6" type="ORF">FOZ63_003992</name>
</gene>
<protein>
    <recommendedName>
        <fullName evidence="8">UbiA prenyltransferase domain-containing protein 1</fullName>
    </recommendedName>
</protein>
<accession>A0A7J6NDE7</accession>
<dbReference type="GO" id="GO:0016020">
    <property type="term" value="C:membrane"/>
    <property type="evidence" value="ECO:0007669"/>
    <property type="project" value="UniProtKB-SubCell"/>
</dbReference>
<evidence type="ECO:0000256" key="3">
    <source>
        <dbReference type="ARBA" id="ARBA00022989"/>
    </source>
</evidence>
<dbReference type="AlphaFoldDB" id="A0A7J6NDE7"/>
<evidence type="ECO:0000313" key="7">
    <source>
        <dbReference type="Proteomes" id="UP000553632"/>
    </source>
</evidence>
<keyword evidence="3 5" id="KW-1133">Transmembrane helix</keyword>
<evidence type="ECO:0000256" key="1">
    <source>
        <dbReference type="ARBA" id="ARBA00004141"/>
    </source>
</evidence>
<dbReference type="GO" id="GO:0016765">
    <property type="term" value="F:transferase activity, transferring alkyl or aryl (other than methyl) groups"/>
    <property type="evidence" value="ECO:0007669"/>
    <property type="project" value="InterPro"/>
</dbReference>
<comment type="subcellular location">
    <subcellularLocation>
        <location evidence="1">Membrane</location>
        <topology evidence="1">Multi-pass membrane protein</topology>
    </subcellularLocation>
</comment>
<dbReference type="Pfam" id="PF01040">
    <property type="entry name" value="UbiA"/>
    <property type="match status" value="1"/>
</dbReference>
<evidence type="ECO:0000256" key="4">
    <source>
        <dbReference type="ARBA" id="ARBA00023136"/>
    </source>
</evidence>
<name>A0A7J6NDE7_PEROL</name>
<dbReference type="OMA" id="LAMTTEW"/>
<dbReference type="EMBL" id="JABANO010040882">
    <property type="protein sequence ID" value="KAF4681829.1"/>
    <property type="molecule type" value="Genomic_DNA"/>
</dbReference>
<sequence>MVDTGRGGFVFDMTVSPRVLTWKAALKISRPGMWFVLIWFYLWPTGGHWSVFHSFPFYIGLLSSTLPLNLLMFGINDMVDFDVDQLHARKGSYIFGARASRSELAQLPLLMAVVNLCPIVVLAVMATERVNSALWVLSFLLCNIVYNVPPLALARKGPWELPCVLLGVSCITMFSCEINNIPIPSIGGWLFHWLAMTRGQLHGEMVDIDDDAKCGKNTTVVKLGRLKAQWLMWTLTACAAVVTYILLGSVVLTTYYLIDLALSVYGHTRGAGSLEKHTTTIFKVQSVLGVLYLFYAWSSQVFA</sequence>